<keyword evidence="8" id="KW-1185">Reference proteome</keyword>
<evidence type="ECO:0000256" key="2">
    <source>
        <dbReference type="ARBA" id="ARBA00022692"/>
    </source>
</evidence>
<evidence type="ECO:0000256" key="4">
    <source>
        <dbReference type="ARBA" id="ARBA00023136"/>
    </source>
</evidence>
<dbReference type="PANTHER" id="PTHR31465">
    <property type="entry name" value="PROTEIN RTA1-RELATED"/>
    <property type="match status" value="1"/>
</dbReference>
<feature type="transmembrane region" description="Helical" evidence="6">
    <location>
        <begin position="82"/>
        <end position="102"/>
    </location>
</feature>
<keyword evidence="3 6" id="KW-1133">Transmembrane helix</keyword>
<feature type="transmembrane region" description="Helical" evidence="6">
    <location>
        <begin position="200"/>
        <end position="220"/>
    </location>
</feature>
<feature type="transmembrane region" description="Helical" evidence="6">
    <location>
        <begin position="158"/>
        <end position="179"/>
    </location>
</feature>
<accession>A0A9N9LQ83</accession>
<comment type="caution">
    <text evidence="7">The sequence shown here is derived from an EMBL/GenBank/DDBJ whole genome shotgun (WGS) entry which is preliminary data.</text>
</comment>
<evidence type="ECO:0000256" key="5">
    <source>
        <dbReference type="SAM" id="MobiDB-lite"/>
    </source>
</evidence>
<feature type="transmembrane region" description="Helical" evidence="6">
    <location>
        <begin position="20"/>
        <end position="40"/>
    </location>
</feature>
<protein>
    <recommendedName>
        <fullName evidence="9">RTA1 domain protein</fullName>
    </recommendedName>
</protein>
<evidence type="ECO:0000313" key="8">
    <source>
        <dbReference type="Proteomes" id="UP000701801"/>
    </source>
</evidence>
<organism evidence="7 8">
    <name type="scientific">Hymenoscyphus albidus</name>
    <dbReference type="NCBI Taxonomy" id="595503"/>
    <lineage>
        <taxon>Eukaryota</taxon>
        <taxon>Fungi</taxon>
        <taxon>Dikarya</taxon>
        <taxon>Ascomycota</taxon>
        <taxon>Pezizomycotina</taxon>
        <taxon>Leotiomycetes</taxon>
        <taxon>Helotiales</taxon>
        <taxon>Helotiaceae</taxon>
        <taxon>Hymenoscyphus</taxon>
    </lineage>
</organism>
<dbReference type="OrthoDB" id="5384040at2759"/>
<keyword evidence="4 6" id="KW-0472">Membrane</keyword>
<dbReference type="InterPro" id="IPR007568">
    <property type="entry name" value="RTA1"/>
</dbReference>
<gene>
    <name evidence="7" type="ORF">HYALB_00012652</name>
</gene>
<sequence length="323" mass="36328">MGPNCLSVYDPDNTWNFCPSLPAAILFTVLFGIVSALHVFQAARYKTTFCWAIIMGALWETASFLIRNISIYNPKSEGPADTWFLLFLLAPLWINAFDYMLLGRMVFQYLPNQKLGGIKAQRMALYFVILDIVSFIVQIGGGLMVISKNNKTRENGLHIYTAGLVLQECFILVFAALVFTFNRHVKREAPVEQAARAKKLVLALYASLVLISIRIIYRLLEFAGSFDSALTQELWTHEVYQYALDGTPMFFALLIMVVMHPGQVLPGEMSTFKQFSPNRVVMQGEQKSGRRFFGRKKVGSSGSSLEPIQMNAAPGQDNSWAKH</sequence>
<evidence type="ECO:0000256" key="3">
    <source>
        <dbReference type="ARBA" id="ARBA00022989"/>
    </source>
</evidence>
<dbReference type="Pfam" id="PF04479">
    <property type="entry name" value="RTA1"/>
    <property type="match status" value="1"/>
</dbReference>
<feature type="transmembrane region" description="Helical" evidence="6">
    <location>
        <begin position="49"/>
        <end position="70"/>
    </location>
</feature>
<dbReference type="GO" id="GO:0016020">
    <property type="term" value="C:membrane"/>
    <property type="evidence" value="ECO:0007669"/>
    <property type="project" value="UniProtKB-SubCell"/>
</dbReference>
<name>A0A9N9LQ83_9HELO</name>
<feature type="region of interest" description="Disordered" evidence="5">
    <location>
        <begin position="296"/>
        <end position="323"/>
    </location>
</feature>
<evidence type="ECO:0000256" key="6">
    <source>
        <dbReference type="SAM" id="Phobius"/>
    </source>
</evidence>
<dbReference type="AlphaFoldDB" id="A0A9N9LQ83"/>
<dbReference type="EMBL" id="CAJVRM010000177">
    <property type="protein sequence ID" value="CAG8976434.1"/>
    <property type="molecule type" value="Genomic_DNA"/>
</dbReference>
<keyword evidence="2 6" id="KW-0812">Transmembrane</keyword>
<evidence type="ECO:0008006" key="9">
    <source>
        <dbReference type="Google" id="ProtNLM"/>
    </source>
</evidence>
<dbReference type="Proteomes" id="UP000701801">
    <property type="component" value="Unassembled WGS sequence"/>
</dbReference>
<evidence type="ECO:0000256" key="1">
    <source>
        <dbReference type="ARBA" id="ARBA00004141"/>
    </source>
</evidence>
<comment type="subcellular location">
    <subcellularLocation>
        <location evidence="1">Membrane</location>
        <topology evidence="1">Multi-pass membrane protein</topology>
    </subcellularLocation>
</comment>
<proteinExistence type="predicted"/>
<evidence type="ECO:0000313" key="7">
    <source>
        <dbReference type="EMBL" id="CAG8976434.1"/>
    </source>
</evidence>
<dbReference type="PANTHER" id="PTHR31465:SF15">
    <property type="entry name" value="LIPID TRANSPORTER ATNI-RELATED"/>
    <property type="match status" value="1"/>
</dbReference>
<reference evidence="7" key="1">
    <citation type="submission" date="2021-07" db="EMBL/GenBank/DDBJ databases">
        <authorList>
            <person name="Durling M."/>
        </authorList>
    </citation>
    <scope>NUCLEOTIDE SEQUENCE</scope>
</reference>
<feature type="transmembrane region" description="Helical" evidence="6">
    <location>
        <begin position="123"/>
        <end position="146"/>
    </location>
</feature>